<evidence type="ECO:0000256" key="4">
    <source>
        <dbReference type="ARBA" id="ARBA00022840"/>
    </source>
</evidence>
<dbReference type="Gene3D" id="3.40.50.300">
    <property type="entry name" value="P-loop containing nucleotide triphosphate hydrolases"/>
    <property type="match status" value="1"/>
</dbReference>
<evidence type="ECO:0000313" key="11">
    <source>
        <dbReference type="EMBL" id="ASR45896.1"/>
    </source>
</evidence>
<comment type="subcellular location">
    <subcellularLocation>
        <location evidence="1">Cell membrane</location>
        <topology evidence="1">Multi-pass membrane protein</topology>
    </subcellularLocation>
</comment>
<keyword evidence="6 8" id="KW-0472">Membrane</keyword>
<dbReference type="PANTHER" id="PTHR24221">
    <property type="entry name" value="ATP-BINDING CASSETTE SUB-FAMILY B"/>
    <property type="match status" value="1"/>
</dbReference>
<dbReference type="CDD" id="cd18584">
    <property type="entry name" value="ABC_6TM_AarD_CydD"/>
    <property type="match status" value="1"/>
</dbReference>
<keyword evidence="2 8" id="KW-0812">Transmembrane</keyword>
<dbReference type="SUPFAM" id="SSF90123">
    <property type="entry name" value="ABC transporter transmembrane region"/>
    <property type="match status" value="1"/>
</dbReference>
<evidence type="ECO:0000256" key="7">
    <source>
        <dbReference type="SAM" id="MobiDB-lite"/>
    </source>
</evidence>
<dbReference type="Pfam" id="PF00005">
    <property type="entry name" value="ABC_tran"/>
    <property type="match status" value="1"/>
</dbReference>
<dbReference type="InterPro" id="IPR027417">
    <property type="entry name" value="P-loop_NTPase"/>
</dbReference>
<keyword evidence="12" id="KW-1185">Reference proteome</keyword>
<feature type="transmembrane region" description="Helical" evidence="8">
    <location>
        <begin position="235"/>
        <end position="256"/>
    </location>
</feature>
<dbReference type="Proteomes" id="UP000214666">
    <property type="component" value="Chromosome"/>
</dbReference>
<dbReference type="InterPro" id="IPR011527">
    <property type="entry name" value="ABC1_TM_dom"/>
</dbReference>
<evidence type="ECO:0000256" key="3">
    <source>
        <dbReference type="ARBA" id="ARBA00022741"/>
    </source>
</evidence>
<feature type="domain" description="ABC transporter" evidence="9">
    <location>
        <begin position="352"/>
        <end position="587"/>
    </location>
</feature>
<evidence type="ECO:0000256" key="1">
    <source>
        <dbReference type="ARBA" id="ARBA00004651"/>
    </source>
</evidence>
<protein>
    <submittedName>
        <fullName evidence="11">Thiol reductant ABC exporter subunit CydD</fullName>
    </submittedName>
</protein>
<evidence type="ECO:0000256" key="2">
    <source>
        <dbReference type="ARBA" id="ARBA00022692"/>
    </source>
</evidence>
<keyword evidence="3" id="KW-0547">Nucleotide-binding</keyword>
<evidence type="ECO:0000256" key="8">
    <source>
        <dbReference type="SAM" id="Phobius"/>
    </source>
</evidence>
<dbReference type="RefSeq" id="WP_094153811.1">
    <property type="nucleotide sequence ID" value="NZ_CP020028.1"/>
</dbReference>
<dbReference type="EMBL" id="CP020028">
    <property type="protein sequence ID" value="ASR45896.1"/>
    <property type="molecule type" value="Genomic_DNA"/>
</dbReference>
<name>A0A222WIG5_9BACL</name>
<dbReference type="NCBIfam" id="TIGR02857">
    <property type="entry name" value="CydD"/>
    <property type="match status" value="1"/>
</dbReference>
<gene>
    <name evidence="11" type="ORF">B4V02_03870</name>
</gene>
<dbReference type="OrthoDB" id="9806127at2"/>
<dbReference type="GO" id="GO:0042883">
    <property type="term" value="P:cysteine transport"/>
    <property type="evidence" value="ECO:0007669"/>
    <property type="project" value="InterPro"/>
</dbReference>
<feature type="transmembrane region" description="Helical" evidence="8">
    <location>
        <begin position="134"/>
        <end position="151"/>
    </location>
</feature>
<evidence type="ECO:0000259" key="10">
    <source>
        <dbReference type="PROSITE" id="PS50929"/>
    </source>
</evidence>
<feature type="transmembrane region" description="Helical" evidence="8">
    <location>
        <begin position="157"/>
        <end position="177"/>
    </location>
</feature>
<evidence type="ECO:0000256" key="5">
    <source>
        <dbReference type="ARBA" id="ARBA00022989"/>
    </source>
</evidence>
<evidence type="ECO:0000313" key="12">
    <source>
        <dbReference type="Proteomes" id="UP000214666"/>
    </source>
</evidence>
<dbReference type="GO" id="GO:0005886">
    <property type="term" value="C:plasma membrane"/>
    <property type="evidence" value="ECO:0007669"/>
    <property type="project" value="UniProtKB-SubCell"/>
</dbReference>
<dbReference type="AlphaFoldDB" id="A0A222WIG5"/>
<dbReference type="SMART" id="SM00382">
    <property type="entry name" value="AAA"/>
    <property type="match status" value="1"/>
</dbReference>
<dbReference type="Gene3D" id="1.20.1560.10">
    <property type="entry name" value="ABC transporter type 1, transmembrane domain"/>
    <property type="match status" value="1"/>
</dbReference>
<keyword evidence="4" id="KW-0067">ATP-binding</keyword>
<dbReference type="KEGG" id="pkb:B4V02_03870"/>
<dbReference type="SUPFAM" id="SSF52540">
    <property type="entry name" value="P-loop containing nucleoside triphosphate hydrolases"/>
    <property type="match status" value="1"/>
</dbReference>
<dbReference type="GO" id="GO:0034040">
    <property type="term" value="F:ATPase-coupled lipid transmembrane transporter activity"/>
    <property type="evidence" value="ECO:0007669"/>
    <property type="project" value="TreeGrafter"/>
</dbReference>
<organism evidence="11 12">
    <name type="scientific">Paenibacillus kribbensis</name>
    <dbReference type="NCBI Taxonomy" id="172713"/>
    <lineage>
        <taxon>Bacteria</taxon>
        <taxon>Bacillati</taxon>
        <taxon>Bacillota</taxon>
        <taxon>Bacilli</taxon>
        <taxon>Bacillales</taxon>
        <taxon>Paenibacillaceae</taxon>
        <taxon>Paenibacillus</taxon>
    </lineage>
</organism>
<keyword evidence="5 8" id="KW-1133">Transmembrane helix</keyword>
<dbReference type="InterPro" id="IPR036640">
    <property type="entry name" value="ABC1_TM_sf"/>
</dbReference>
<dbReference type="InterPro" id="IPR017871">
    <property type="entry name" value="ABC_transporter-like_CS"/>
</dbReference>
<proteinExistence type="predicted"/>
<dbReference type="InterPro" id="IPR039421">
    <property type="entry name" value="Type_1_exporter"/>
</dbReference>
<dbReference type="PROSITE" id="PS50929">
    <property type="entry name" value="ABC_TM1F"/>
    <property type="match status" value="1"/>
</dbReference>
<sequence length="601" mass="65406">MDKAWFELKGIRPVMLLLAALSLLQGAAVIAQATFLAKAVTILFEQHPLVMAWPSLALFLAAFAARHTVIWLQRRTAGRFAEASGASLRERLLARLFERGPGFAAKEGSGKLVTLALDGVDRFRTYLELSIPRMMDMLAVTLLVLVYVFTLDVISGVILTTTMPILVGFFILLGLAARKQADKQWRSYRLLSHHFTDSLRGLQTLRFLGRSREHGDTVGKVSDQYRAATMRTLRVAFLSSFALDFFSMLSVAFVAVGLGLRLISGSVGLEAALMVLILAPDYFMPIRQLGSDYHASLDGKEAWGAMRSILAKDERHTDSADVSTGHGSAVNAKNGGNGGNGNGLAITGQETLRLSDVCLLNEDGSARLDHVSASIEPHVNRIGIVGASGAGKTTLLSLLGGFADPTAGELSLNGCPLAGDAKAEWQRHIAYIPQHPYLFSASLADNIRFYEPEASNEQVEWAIDAVGLRELVDGLPGGLNEPIGEAGRTLSGGQAQRIALARALLSNRPVILLDEPTAHLDIETEWELKQTILSVLQHKRIFLATHRLHWMPDMDCVWMMNQGRLEEAGTHKQLVARKGAYFRLLTGMTEEGGGRYESGGQ</sequence>
<dbReference type="InterPro" id="IPR003593">
    <property type="entry name" value="AAA+_ATPase"/>
</dbReference>
<dbReference type="PROSITE" id="PS50893">
    <property type="entry name" value="ABC_TRANSPORTER_2"/>
    <property type="match status" value="1"/>
</dbReference>
<evidence type="ECO:0000259" key="9">
    <source>
        <dbReference type="PROSITE" id="PS50893"/>
    </source>
</evidence>
<dbReference type="PANTHER" id="PTHR24221:SF614">
    <property type="entry name" value="GLUTATHIONE_L-CYSTEINE TRANSPORT SYSTEM ATP-BINDING_PERMEASE PROTEIN CYDC"/>
    <property type="match status" value="1"/>
</dbReference>
<feature type="region of interest" description="Disordered" evidence="7">
    <location>
        <begin position="317"/>
        <end position="342"/>
    </location>
</feature>
<dbReference type="GO" id="GO:0005524">
    <property type="term" value="F:ATP binding"/>
    <property type="evidence" value="ECO:0007669"/>
    <property type="project" value="UniProtKB-KW"/>
</dbReference>
<accession>A0A222WIG5</accession>
<dbReference type="STRING" id="172713.GCA_001705305_05567"/>
<dbReference type="InterPro" id="IPR003439">
    <property type="entry name" value="ABC_transporter-like_ATP-bd"/>
</dbReference>
<feature type="domain" description="ABC transmembrane type-1" evidence="10">
    <location>
        <begin position="16"/>
        <end position="298"/>
    </location>
</feature>
<dbReference type="GO" id="GO:0140359">
    <property type="term" value="F:ABC-type transporter activity"/>
    <property type="evidence" value="ECO:0007669"/>
    <property type="project" value="InterPro"/>
</dbReference>
<dbReference type="PROSITE" id="PS00211">
    <property type="entry name" value="ABC_TRANSPORTER_1"/>
    <property type="match status" value="1"/>
</dbReference>
<dbReference type="InterPro" id="IPR014216">
    <property type="entry name" value="ABC_transptr_CydD"/>
</dbReference>
<feature type="transmembrane region" description="Helical" evidence="8">
    <location>
        <begin position="47"/>
        <end position="65"/>
    </location>
</feature>
<dbReference type="GO" id="GO:0016887">
    <property type="term" value="F:ATP hydrolysis activity"/>
    <property type="evidence" value="ECO:0007669"/>
    <property type="project" value="InterPro"/>
</dbReference>
<dbReference type="Pfam" id="PF00664">
    <property type="entry name" value="ABC_membrane"/>
    <property type="match status" value="1"/>
</dbReference>
<reference evidence="11 12" key="1">
    <citation type="submission" date="2017-03" db="EMBL/GenBank/DDBJ databases">
        <title>Complete genome sequence of Paenibacillus Kribbensis producing bioflocculants.</title>
        <authorList>
            <person name="Lee H.-G."/>
            <person name="Oh H.-M."/>
        </authorList>
    </citation>
    <scope>NUCLEOTIDE SEQUENCE [LARGE SCALE GENOMIC DNA]</scope>
    <source>
        <strain evidence="11 12">AM49</strain>
    </source>
</reference>
<evidence type="ECO:0000256" key="6">
    <source>
        <dbReference type="ARBA" id="ARBA00023136"/>
    </source>
</evidence>